<evidence type="ECO:0000256" key="1">
    <source>
        <dbReference type="ARBA" id="ARBA00009477"/>
    </source>
</evidence>
<dbReference type="EMBL" id="PEBQ01000083">
    <property type="protein sequence ID" value="PHY94617.1"/>
    <property type="molecule type" value="Genomic_DNA"/>
</dbReference>
<dbReference type="Gene3D" id="2.40.30.170">
    <property type="match status" value="1"/>
</dbReference>
<dbReference type="NCBIfam" id="TIGR01730">
    <property type="entry name" value="RND_mfp"/>
    <property type="match status" value="1"/>
</dbReference>
<dbReference type="OrthoDB" id="1522646at2"/>
<keyword evidence="3" id="KW-1185">Reference proteome</keyword>
<dbReference type="PANTHER" id="PTHR30469">
    <property type="entry name" value="MULTIDRUG RESISTANCE PROTEIN MDTA"/>
    <property type="match status" value="1"/>
</dbReference>
<sequence>MCYHIKKTNIFCMSMFSIALISISACEKKHSEKINIQQKPVEVTQATQVDRISLQYIGHYTAQHMISICSLRAGKIKHIFAKEGQNVIKNDILAVLNNTDSKILLDQAQNEFETAHVNTRQLSDIVKRSAGLDEIGALSTSTIKERQTALLMARAKEKYAKNAERLAENQDQQSMIRAPENGEIIKVVAQEGTLTDINNEIVIMATGNPEIDVELYDTNTVYIGENAEIRSLINGSPFITQGEVVRISPYVDQDTKTRHVRVKLKTSLPLAFNETVVVKFLSNKVENFVRVPLVALFYKENVPYVWVITKDKKHIEEQKVTFINQSGHDAIVTGPVDGQLIVSSGPDLLQHEDVVNIVQMDDHS</sequence>
<accession>A0A2G4RDJ8</accession>
<gene>
    <name evidence="2" type="ORF">CSR02_05240</name>
</gene>
<organism evidence="2 3">
    <name type="scientific">Acetobacter pomorum</name>
    <dbReference type="NCBI Taxonomy" id="65959"/>
    <lineage>
        <taxon>Bacteria</taxon>
        <taxon>Pseudomonadati</taxon>
        <taxon>Pseudomonadota</taxon>
        <taxon>Alphaproteobacteria</taxon>
        <taxon>Acetobacterales</taxon>
        <taxon>Acetobacteraceae</taxon>
        <taxon>Acetobacter</taxon>
    </lineage>
</organism>
<evidence type="ECO:0000313" key="3">
    <source>
        <dbReference type="Proteomes" id="UP000228751"/>
    </source>
</evidence>
<proteinExistence type="inferred from homology"/>
<protein>
    <submittedName>
        <fullName evidence="2">Efflux transporter periplasmic adaptor subunit</fullName>
    </submittedName>
</protein>
<dbReference type="GO" id="GO:1990281">
    <property type="term" value="C:efflux pump complex"/>
    <property type="evidence" value="ECO:0007669"/>
    <property type="project" value="TreeGrafter"/>
</dbReference>
<dbReference type="Gene3D" id="1.10.287.470">
    <property type="entry name" value="Helix hairpin bin"/>
    <property type="match status" value="1"/>
</dbReference>
<dbReference type="GO" id="GO:0015562">
    <property type="term" value="F:efflux transmembrane transporter activity"/>
    <property type="evidence" value="ECO:0007669"/>
    <property type="project" value="TreeGrafter"/>
</dbReference>
<name>A0A2G4RDJ8_9PROT</name>
<dbReference type="Proteomes" id="UP000228751">
    <property type="component" value="Unassembled WGS sequence"/>
</dbReference>
<evidence type="ECO:0000313" key="2">
    <source>
        <dbReference type="EMBL" id="PHY94617.1"/>
    </source>
</evidence>
<comment type="caution">
    <text evidence="2">The sequence shown here is derived from an EMBL/GenBank/DDBJ whole genome shotgun (WGS) entry which is preliminary data.</text>
</comment>
<dbReference type="PANTHER" id="PTHR30469:SF15">
    <property type="entry name" value="HLYD FAMILY OF SECRETION PROTEINS"/>
    <property type="match status" value="1"/>
</dbReference>
<dbReference type="Gene3D" id="2.40.50.100">
    <property type="match status" value="1"/>
</dbReference>
<dbReference type="SUPFAM" id="SSF111369">
    <property type="entry name" value="HlyD-like secretion proteins"/>
    <property type="match status" value="1"/>
</dbReference>
<dbReference type="AlphaFoldDB" id="A0A2G4RDJ8"/>
<dbReference type="InterPro" id="IPR006143">
    <property type="entry name" value="RND_pump_MFP"/>
</dbReference>
<reference evidence="2 3" key="1">
    <citation type="submission" date="2017-10" db="EMBL/GenBank/DDBJ databases">
        <title>Genomic analysis of the genus Acetobacter.</title>
        <authorList>
            <person name="Kim K.H."/>
            <person name="Chun B.H."/>
            <person name="Son A.R."/>
            <person name="Jeon C.O."/>
        </authorList>
    </citation>
    <scope>NUCLEOTIDE SEQUENCE [LARGE SCALE GENOMIC DNA]</scope>
    <source>
        <strain evidence="2 3">LHT 2458</strain>
    </source>
</reference>
<comment type="similarity">
    <text evidence="1">Belongs to the membrane fusion protein (MFP) (TC 8.A.1) family.</text>
</comment>
<dbReference type="Gene3D" id="2.40.420.20">
    <property type="match status" value="1"/>
</dbReference>
<dbReference type="PROSITE" id="PS51257">
    <property type="entry name" value="PROKAR_LIPOPROTEIN"/>
    <property type="match status" value="1"/>
</dbReference>